<evidence type="ECO:0000256" key="3">
    <source>
        <dbReference type="ARBA" id="ARBA00023002"/>
    </source>
</evidence>
<dbReference type="SUPFAM" id="SSF53720">
    <property type="entry name" value="ALDH-like"/>
    <property type="match status" value="1"/>
</dbReference>
<comment type="similarity">
    <text evidence="8">Belongs to the aldehyde dehydrogenase family.</text>
</comment>
<dbReference type="Gene3D" id="3.40.309.10">
    <property type="entry name" value="Aldehyde Dehydrogenase, Chain A, domain 2"/>
    <property type="match status" value="1"/>
</dbReference>
<evidence type="ECO:0000256" key="2">
    <source>
        <dbReference type="ARBA" id="ARBA00012884"/>
    </source>
</evidence>
<dbReference type="SUPFAM" id="SSF51730">
    <property type="entry name" value="FAD-linked oxidoreductase"/>
    <property type="match status" value="1"/>
</dbReference>
<dbReference type="InterPro" id="IPR029041">
    <property type="entry name" value="FAD-linked_oxidoreductase-like"/>
</dbReference>
<dbReference type="InterPro" id="IPR025703">
    <property type="entry name" value="Bifunct_PutA"/>
</dbReference>
<dbReference type="InterPro" id="IPR015590">
    <property type="entry name" value="Aldehyde_DH_dom"/>
</dbReference>
<dbReference type="AlphaFoldDB" id="A0AA37XEX6"/>
<dbReference type="Gene3D" id="3.40.605.10">
    <property type="entry name" value="Aldehyde Dehydrogenase, Chain A, domain 1"/>
    <property type="match status" value="1"/>
</dbReference>
<dbReference type="PROSITE" id="PS00687">
    <property type="entry name" value="ALDEHYDE_DEHYDR_GLU"/>
    <property type="match status" value="1"/>
</dbReference>
<evidence type="ECO:0000256" key="1">
    <source>
        <dbReference type="ARBA" id="ARBA00004786"/>
    </source>
</evidence>
<comment type="pathway">
    <text evidence="1">Amino-acid degradation; L-proline degradation into L-glutamate; L-glutamate from L-proline: step 2/2.</text>
</comment>
<dbReference type="InterPro" id="IPR016162">
    <property type="entry name" value="Ald_DH_N"/>
</dbReference>
<accession>A0AA37XEX6</accession>
<proteinExistence type="inferred from homology"/>
<comment type="caution">
    <text evidence="11">The sequence shown here is derived from an EMBL/GenBank/DDBJ whole genome shotgun (WGS) entry which is preliminary data.</text>
</comment>
<evidence type="ECO:0000256" key="5">
    <source>
        <dbReference type="ARBA" id="ARBA00048142"/>
    </source>
</evidence>
<dbReference type="PANTHER" id="PTHR42862">
    <property type="entry name" value="DELTA-1-PYRROLINE-5-CARBOXYLATE DEHYDROGENASE 1, ISOFORM A-RELATED"/>
    <property type="match status" value="1"/>
</dbReference>
<feature type="active site" evidence="6 7">
    <location>
        <position position="749"/>
    </location>
</feature>
<keyword evidence="4" id="KW-0520">NAD</keyword>
<keyword evidence="3 8" id="KW-0560">Oxidoreductase</keyword>
<comment type="catalytic activity">
    <reaction evidence="5">
        <text>L-glutamate 5-semialdehyde + NAD(+) + H2O = L-glutamate + NADH + 2 H(+)</text>
        <dbReference type="Rhea" id="RHEA:30235"/>
        <dbReference type="ChEBI" id="CHEBI:15377"/>
        <dbReference type="ChEBI" id="CHEBI:15378"/>
        <dbReference type="ChEBI" id="CHEBI:29985"/>
        <dbReference type="ChEBI" id="CHEBI:57540"/>
        <dbReference type="ChEBI" id="CHEBI:57945"/>
        <dbReference type="ChEBI" id="CHEBI:58066"/>
        <dbReference type="EC" id="1.2.1.88"/>
    </reaction>
</comment>
<dbReference type="GO" id="GO:0010133">
    <property type="term" value="P:L-proline catabolic process to L-glutamate"/>
    <property type="evidence" value="ECO:0007669"/>
    <property type="project" value="InterPro"/>
</dbReference>
<dbReference type="PROSITE" id="PS00070">
    <property type="entry name" value="ALDEHYDE_DEHYDR_CYS"/>
    <property type="match status" value="1"/>
</dbReference>
<reference evidence="11" key="2">
    <citation type="submission" date="2023-02" db="EMBL/GenBank/DDBJ databases">
        <authorList>
            <person name="Sun Q."/>
            <person name="Mori K."/>
        </authorList>
    </citation>
    <scope>NUCLEOTIDE SEQUENCE</scope>
    <source>
        <strain evidence="11">NBRC 112290</strain>
    </source>
</reference>
<dbReference type="GO" id="GO:0003700">
    <property type="term" value="F:DNA-binding transcription factor activity"/>
    <property type="evidence" value="ECO:0007669"/>
    <property type="project" value="InterPro"/>
</dbReference>
<dbReference type="PANTHER" id="PTHR42862:SF1">
    <property type="entry name" value="DELTA-1-PYRROLINE-5-CARBOXYLATE DEHYDROGENASE 2, ISOFORM A-RELATED"/>
    <property type="match status" value="1"/>
</dbReference>
<evidence type="ECO:0000259" key="10">
    <source>
        <dbReference type="Pfam" id="PF01619"/>
    </source>
</evidence>
<feature type="active site" evidence="6">
    <location>
        <position position="783"/>
    </location>
</feature>
<dbReference type="GO" id="GO:0009898">
    <property type="term" value="C:cytoplasmic side of plasma membrane"/>
    <property type="evidence" value="ECO:0007669"/>
    <property type="project" value="TreeGrafter"/>
</dbReference>
<dbReference type="EMBL" id="BSUM01000001">
    <property type="protein sequence ID" value="GMA32083.1"/>
    <property type="molecule type" value="Genomic_DNA"/>
</dbReference>
<dbReference type="InterPro" id="IPR029510">
    <property type="entry name" value="Ald_DH_CS_GLU"/>
</dbReference>
<dbReference type="GO" id="GO:0004657">
    <property type="term" value="F:proline dehydrogenase activity"/>
    <property type="evidence" value="ECO:0007669"/>
    <property type="project" value="InterPro"/>
</dbReference>
<dbReference type="Pfam" id="PF00171">
    <property type="entry name" value="Aldedh"/>
    <property type="match status" value="1"/>
</dbReference>
<evidence type="ECO:0000256" key="7">
    <source>
        <dbReference type="PROSITE-ProRule" id="PRU10007"/>
    </source>
</evidence>
<dbReference type="PIRSF" id="PIRSF000197">
    <property type="entry name" value="Bifunct_PutA"/>
    <property type="match status" value="1"/>
</dbReference>
<evidence type="ECO:0000256" key="4">
    <source>
        <dbReference type="ARBA" id="ARBA00023027"/>
    </source>
</evidence>
<dbReference type="GO" id="GO:0003842">
    <property type="term" value="F:L-glutamate gamma-semialdehyde dehydrogenase activity"/>
    <property type="evidence" value="ECO:0007669"/>
    <property type="project" value="UniProtKB-EC"/>
</dbReference>
<feature type="domain" description="Aldehyde dehydrogenase" evidence="9">
    <location>
        <begin position="529"/>
        <end position="964"/>
    </location>
</feature>
<protein>
    <recommendedName>
        <fullName evidence="2">L-glutamate gamma-semialdehyde dehydrogenase</fullName>
        <ecNumber evidence="2">1.2.1.88</ecNumber>
    </recommendedName>
</protein>
<evidence type="ECO:0000313" key="12">
    <source>
        <dbReference type="Proteomes" id="UP001157161"/>
    </source>
</evidence>
<feature type="domain" description="Proline dehydrogenase" evidence="10">
    <location>
        <begin position="147"/>
        <end position="436"/>
    </location>
</feature>
<dbReference type="RefSeq" id="WP_284250794.1">
    <property type="nucleotide sequence ID" value="NZ_BSUM01000001.1"/>
</dbReference>
<evidence type="ECO:0000256" key="8">
    <source>
        <dbReference type="RuleBase" id="RU003345"/>
    </source>
</evidence>
<dbReference type="InterPro" id="IPR016163">
    <property type="entry name" value="Ald_DH_C"/>
</dbReference>
<dbReference type="InterPro" id="IPR016161">
    <property type="entry name" value="Ald_DH/histidinol_DH"/>
</dbReference>
<gene>
    <name evidence="11" type="ORF">GCM10025875_20750</name>
</gene>
<evidence type="ECO:0000256" key="6">
    <source>
        <dbReference type="PIRSR" id="PIRSR000197-1"/>
    </source>
</evidence>
<reference evidence="11" key="1">
    <citation type="journal article" date="2014" name="Int. J. Syst. Evol. Microbiol.">
        <title>Complete genome sequence of Corynebacterium casei LMG S-19264T (=DSM 44701T), isolated from a smear-ripened cheese.</title>
        <authorList>
            <consortium name="US DOE Joint Genome Institute (JGI-PGF)"/>
            <person name="Walter F."/>
            <person name="Albersmeier A."/>
            <person name="Kalinowski J."/>
            <person name="Ruckert C."/>
        </authorList>
    </citation>
    <scope>NUCLEOTIDE SEQUENCE</scope>
    <source>
        <strain evidence="11">NBRC 112290</strain>
    </source>
</reference>
<organism evidence="11 12">
    <name type="scientific">Litorihabitans aurantiacus</name>
    <dbReference type="NCBI Taxonomy" id="1930061"/>
    <lineage>
        <taxon>Bacteria</taxon>
        <taxon>Bacillati</taxon>
        <taxon>Actinomycetota</taxon>
        <taxon>Actinomycetes</taxon>
        <taxon>Micrococcales</taxon>
        <taxon>Beutenbergiaceae</taxon>
        <taxon>Litorihabitans</taxon>
    </lineage>
</organism>
<dbReference type="InterPro" id="IPR016160">
    <property type="entry name" value="Ald_DH_CS_CYS"/>
</dbReference>
<name>A0AA37XEX6_9MICO</name>
<sequence length="974" mass="102268">MRSAAPTHPSDPTDPIDPTDTAALTALVPGAIELAHRWASAGEGAGDAATERLGRLLEDRAGLDLAVAFVDRVARPEDTGVAARELAGLPAAAAGSFLTAGDRLLLGVGQRVARLAPGVVVPLARRRLRQLVGHLVVDASDAALTAHLARSREQGYRLNINLLGEAVLGEREAASRVARTIALVQRDDVDYVSVKVSSLVSQISTWDTPGTVARVIERLRPLYRAALAHGAFVNLDMEEYRDLDLTIEVFEAMLGEPEFADLHAGIVLQAYLPDAPAALERLIAFATARVAAGGAPIKVRLVKGANLAMERVESQLHGWPVATHDSKADTDATYVAMLERALRPDVAPALRLGVAGHNLYHLALAHLLATSRGVADAMDVEMLQGMAPTEARAVRETVGGVLLYTPVVARADFDVAVSYLVRRLEENAAPENYLHQSMVAGGQDEARSRFEASVHEAATVSREPRRRGEPLVRHGDEVLTFENAPDGDPAVAAVRERVRAALAAGRVEMVGALGGDAGAGMGSTRVAADGSPAAVPHLGSTGEVDGVVERARSLAPTWAAAGADARVAVLSDVANRLEAAREQLIAVMAHEAGKTVGESEPEVSEAIDFARWYAGSAAGLADVGGEELTFEPVAVTLVTPPWNFPVAIAVGGVLAALAAGSAVVMKPSPLAARCGVAVARHVRDALAAAGHDPDLVQVVQVAEDEVGRHLVAHDGVDQVVLTGSLETAELFAGWRAGRDGVGGPRVFAETSGKNVLVVTPSADLDLAVADVVRSAFGHAGQKCSAASLVILVGSVGRSRRFHEQLLDAVTSLRVGVPDDLGTGMGPVVERPGGKLLRALTTLEQGETWAVQPREVAPPAGHEEWEGRLWTPGVRVGVQPGSWFHLTECFGPVLGVMRADTLEEAIAWQNAVPFGLTGGIHSLDAGEIDRWLAAVEVGNAYVNRHITGAVVQRQPFGGGRGPRWGRVPRPGGRRT</sequence>
<dbReference type="InterPro" id="IPR002872">
    <property type="entry name" value="Proline_DH_dom"/>
</dbReference>
<dbReference type="Pfam" id="PF01619">
    <property type="entry name" value="Pro_dh"/>
    <property type="match status" value="1"/>
</dbReference>
<evidence type="ECO:0000259" key="9">
    <source>
        <dbReference type="Pfam" id="PF00171"/>
    </source>
</evidence>
<dbReference type="EC" id="1.2.1.88" evidence="2"/>
<evidence type="ECO:0000313" key="11">
    <source>
        <dbReference type="EMBL" id="GMA32083.1"/>
    </source>
</evidence>
<keyword evidence="12" id="KW-1185">Reference proteome</keyword>
<dbReference type="InterPro" id="IPR050485">
    <property type="entry name" value="Proline_metab_enzyme"/>
</dbReference>
<dbReference type="Gene3D" id="3.20.20.220">
    <property type="match status" value="1"/>
</dbReference>
<dbReference type="Proteomes" id="UP001157161">
    <property type="component" value="Unassembled WGS sequence"/>
</dbReference>